<dbReference type="InterPro" id="IPR019673">
    <property type="entry name" value="Spore_germination_GerPC"/>
</dbReference>
<protein>
    <submittedName>
        <fullName evidence="2">Spore germination protein GerPC</fullName>
    </submittedName>
</protein>
<name>A0A0C3JKC5_BACIU</name>
<evidence type="ECO:0000256" key="1">
    <source>
        <dbReference type="SAM" id="Coils"/>
    </source>
</evidence>
<dbReference type="Proteomes" id="UP000032247">
    <property type="component" value="Unassembled WGS sequence"/>
</dbReference>
<accession>A0A0C3JKC5</accession>
<feature type="coiled-coil region" evidence="1">
    <location>
        <begin position="17"/>
        <end position="44"/>
    </location>
</feature>
<evidence type="ECO:0000313" key="2">
    <source>
        <dbReference type="EMBL" id="KIU12016.1"/>
    </source>
</evidence>
<reference evidence="2 5" key="1">
    <citation type="submission" date="2014-12" db="EMBL/GenBank/DDBJ databases">
        <title>Comparative genome analysis of Bacillus coagulans HM-08, Clostridium butyricum HM-68, Bacillus subtilis HM-66 and Bacillus licheniformis BL-09.</title>
        <authorList>
            <person name="Zhang H."/>
        </authorList>
    </citation>
    <scope>NUCLEOTIDE SEQUENCE [LARGE SCALE GENOMIC DNA]</scope>
    <source>
        <strain evidence="2 5">HM-66</strain>
    </source>
</reference>
<dbReference type="AlphaFoldDB" id="A0A0C3JKC5"/>
<dbReference type="EMBL" id="JXBC01000002">
    <property type="protein sequence ID" value="KIU12016.1"/>
    <property type="molecule type" value="Genomic_DNA"/>
</dbReference>
<dbReference type="Proteomes" id="UP001229422">
    <property type="component" value="Chromosome"/>
</dbReference>
<evidence type="ECO:0000313" key="3">
    <source>
        <dbReference type="EMBL" id="WEY84287.1"/>
    </source>
</evidence>
<proteinExistence type="predicted"/>
<sequence>MYDQSVSSYLQNLNSFVQQQAIHIQQLERQLKEIQTEMNTMKQRPATTIERVEYKFDQLKIERLDGTLNIGLNPTDPNSVQNFEVSQSTPQIGMMQQEESAQLMQQIRQNVDMYLTEEIPDILEQLENQYDSRLDDTNRHHVIEDIRKQMDSRIHYYMSHIKKEEHTPPAQYAEHIAEHVKRDVIRAVEHFLEHIPSEMKGDEQA</sequence>
<dbReference type="EMBL" id="CP120576">
    <property type="protein sequence ID" value="WEY84287.1"/>
    <property type="molecule type" value="Genomic_DNA"/>
</dbReference>
<evidence type="ECO:0000313" key="4">
    <source>
        <dbReference type="EMBL" id="WHM20728.1"/>
    </source>
</evidence>
<evidence type="ECO:0000313" key="5">
    <source>
        <dbReference type="Proteomes" id="UP000032247"/>
    </source>
</evidence>
<dbReference type="STRING" id="483913.AN935_05550"/>
<dbReference type="RefSeq" id="WP_014479393.1">
    <property type="nucleotide sequence ID" value="NZ_AP024627.1"/>
</dbReference>
<dbReference type="EMBL" id="CP125292">
    <property type="protein sequence ID" value="WHM20728.1"/>
    <property type="molecule type" value="Genomic_DNA"/>
</dbReference>
<gene>
    <name evidence="3" type="primary">gerPC</name>
    <name evidence="3" type="ORF">P5633_18585</name>
    <name evidence="4" type="ORF">QL281_18275</name>
    <name evidence="2" type="ORF">SC09_Contig19orf00351</name>
</gene>
<reference evidence="4" key="3">
    <citation type="submission" date="2023-05" db="EMBL/GenBank/DDBJ databases">
        <title>Complete genome sequence of Bacillus subtilis SRCM117797 isolated from Soybean paste.</title>
        <authorList>
            <person name="Abraha H.B."/>
            <person name="Kim K.-P."/>
            <person name="Ryu M.-S."/>
            <person name="Jeong D.-Y."/>
        </authorList>
    </citation>
    <scope>NUCLEOTIDE SEQUENCE</scope>
    <source>
        <strain evidence="4">SRCM117797</strain>
    </source>
</reference>
<keyword evidence="1" id="KW-0175">Coiled coil</keyword>
<dbReference type="Pfam" id="PF10737">
    <property type="entry name" value="GerPC"/>
    <property type="match status" value="1"/>
</dbReference>
<dbReference type="PATRIC" id="fig|1423.169.peg.201"/>
<organism evidence="2 5">
    <name type="scientific">Bacillus subtilis</name>
    <dbReference type="NCBI Taxonomy" id="1423"/>
    <lineage>
        <taxon>Bacteria</taxon>
        <taxon>Bacillati</taxon>
        <taxon>Bacillota</taxon>
        <taxon>Bacilli</taxon>
        <taxon>Bacillales</taxon>
        <taxon>Bacillaceae</taxon>
        <taxon>Bacillus</taxon>
    </lineage>
</organism>
<dbReference type="Proteomes" id="UP001214898">
    <property type="component" value="Chromosome"/>
</dbReference>
<reference evidence="3" key="2">
    <citation type="submission" date="2023-03" db="EMBL/GenBank/DDBJ databases">
        <title>Complete genome sequences of 52 Bacillus and Priestia strains isolated from West-African fermentations and 26 reference strains from the DSMZ collection.</title>
        <authorList>
            <person name="Wiedenbein E.S."/>
            <person name="Canoy T.S."/>
            <person name="Hui Y."/>
            <person name="Parkouda C."/>
            <person name="Dawende C."/>
            <person name="Ametefe E."/>
            <person name="Jespersen L."/>
            <person name="Nielsen D.S."/>
        </authorList>
    </citation>
    <scope>NUCLEOTIDE SEQUENCE</scope>
    <source>
        <strain evidence="3">PRO56</strain>
    </source>
</reference>